<dbReference type="SMART" id="SM00862">
    <property type="entry name" value="Trans_reg_C"/>
    <property type="match status" value="1"/>
</dbReference>
<dbReference type="Gene3D" id="3.40.50.2300">
    <property type="match status" value="1"/>
</dbReference>
<dbReference type="Gene3D" id="6.10.250.690">
    <property type="match status" value="1"/>
</dbReference>
<dbReference type="PANTHER" id="PTHR48111">
    <property type="entry name" value="REGULATOR OF RPOS"/>
    <property type="match status" value="1"/>
</dbReference>
<name>A0ABU0JTZ8_HATLI</name>
<evidence type="ECO:0000256" key="2">
    <source>
        <dbReference type="ARBA" id="ARBA00023015"/>
    </source>
</evidence>
<feature type="domain" description="OmpR/PhoB-type" evidence="9">
    <location>
        <begin position="123"/>
        <end position="221"/>
    </location>
</feature>
<evidence type="ECO:0000313" key="10">
    <source>
        <dbReference type="EMBL" id="MDQ0480574.1"/>
    </source>
</evidence>
<dbReference type="InterPro" id="IPR011006">
    <property type="entry name" value="CheY-like_superfamily"/>
</dbReference>
<evidence type="ECO:0000256" key="1">
    <source>
        <dbReference type="ARBA" id="ARBA00018672"/>
    </source>
</evidence>
<feature type="modified residue" description="4-aspartylphosphate" evidence="6">
    <location>
        <position position="51"/>
    </location>
</feature>
<evidence type="ECO:0000259" key="8">
    <source>
        <dbReference type="PROSITE" id="PS50110"/>
    </source>
</evidence>
<evidence type="ECO:0000256" key="7">
    <source>
        <dbReference type="PROSITE-ProRule" id="PRU01091"/>
    </source>
</evidence>
<keyword evidence="6" id="KW-0597">Phosphoprotein</keyword>
<dbReference type="Pfam" id="PF00072">
    <property type="entry name" value="Response_reg"/>
    <property type="match status" value="1"/>
</dbReference>
<dbReference type="PROSITE" id="PS51755">
    <property type="entry name" value="OMPR_PHOB"/>
    <property type="match status" value="1"/>
</dbReference>
<feature type="DNA-binding region" description="OmpR/PhoB-type" evidence="7">
    <location>
        <begin position="123"/>
        <end position="221"/>
    </location>
</feature>
<dbReference type="SUPFAM" id="SSF52172">
    <property type="entry name" value="CheY-like"/>
    <property type="match status" value="1"/>
</dbReference>
<evidence type="ECO:0000259" key="9">
    <source>
        <dbReference type="PROSITE" id="PS51755"/>
    </source>
</evidence>
<dbReference type="InterPro" id="IPR001789">
    <property type="entry name" value="Sig_transdc_resp-reg_receiver"/>
</dbReference>
<protein>
    <recommendedName>
        <fullName evidence="1">Stage 0 sporulation protein A homolog</fullName>
    </recommendedName>
</protein>
<dbReference type="GO" id="GO:0003677">
    <property type="term" value="F:DNA binding"/>
    <property type="evidence" value="ECO:0007669"/>
    <property type="project" value="UniProtKB-KW"/>
</dbReference>
<evidence type="ECO:0000256" key="3">
    <source>
        <dbReference type="ARBA" id="ARBA00023125"/>
    </source>
</evidence>
<evidence type="ECO:0000256" key="6">
    <source>
        <dbReference type="PROSITE-ProRule" id="PRU00169"/>
    </source>
</evidence>
<dbReference type="InterPro" id="IPR036388">
    <property type="entry name" value="WH-like_DNA-bd_sf"/>
</dbReference>
<keyword evidence="11" id="KW-1185">Reference proteome</keyword>
<keyword evidence="3 7" id="KW-0238">DNA-binding</keyword>
<evidence type="ECO:0000256" key="4">
    <source>
        <dbReference type="ARBA" id="ARBA00023163"/>
    </source>
</evidence>
<dbReference type="InterPro" id="IPR001867">
    <property type="entry name" value="OmpR/PhoB-type_DNA-bd"/>
</dbReference>
<dbReference type="RefSeq" id="WP_307356631.1">
    <property type="nucleotide sequence ID" value="NZ_BAAACJ010000010.1"/>
</dbReference>
<dbReference type="PROSITE" id="PS50110">
    <property type="entry name" value="RESPONSE_REGULATORY"/>
    <property type="match status" value="1"/>
</dbReference>
<dbReference type="Pfam" id="PF00486">
    <property type="entry name" value="Trans_reg_C"/>
    <property type="match status" value="1"/>
</dbReference>
<dbReference type="InterPro" id="IPR039420">
    <property type="entry name" value="WalR-like"/>
</dbReference>
<proteinExistence type="predicted"/>
<dbReference type="Gene3D" id="1.10.10.10">
    <property type="entry name" value="Winged helix-like DNA-binding domain superfamily/Winged helix DNA-binding domain"/>
    <property type="match status" value="1"/>
</dbReference>
<dbReference type="CDD" id="cd00383">
    <property type="entry name" value="trans_reg_C"/>
    <property type="match status" value="1"/>
</dbReference>
<accession>A0ABU0JTZ8</accession>
<organism evidence="10 11">
    <name type="scientific">Hathewaya limosa</name>
    <name type="common">Clostridium limosum</name>
    <dbReference type="NCBI Taxonomy" id="1536"/>
    <lineage>
        <taxon>Bacteria</taxon>
        <taxon>Bacillati</taxon>
        <taxon>Bacillota</taxon>
        <taxon>Clostridia</taxon>
        <taxon>Eubacteriales</taxon>
        <taxon>Clostridiaceae</taxon>
        <taxon>Hathewaya</taxon>
    </lineage>
</organism>
<dbReference type="Proteomes" id="UP001224418">
    <property type="component" value="Unassembled WGS sequence"/>
</dbReference>
<evidence type="ECO:0000256" key="5">
    <source>
        <dbReference type="ARBA" id="ARBA00024867"/>
    </source>
</evidence>
<keyword evidence="4" id="KW-0804">Transcription</keyword>
<dbReference type="CDD" id="cd17574">
    <property type="entry name" value="REC_OmpR"/>
    <property type="match status" value="1"/>
</dbReference>
<keyword evidence="2" id="KW-0805">Transcription regulation</keyword>
<reference evidence="10 11" key="1">
    <citation type="submission" date="2023-07" db="EMBL/GenBank/DDBJ databases">
        <title>Genomic Encyclopedia of Type Strains, Phase IV (KMG-IV): sequencing the most valuable type-strain genomes for metagenomic binning, comparative biology and taxonomic classification.</title>
        <authorList>
            <person name="Goeker M."/>
        </authorList>
    </citation>
    <scope>NUCLEOTIDE SEQUENCE [LARGE SCALE GENOMIC DNA]</scope>
    <source>
        <strain evidence="10 11">DSM 1400</strain>
    </source>
</reference>
<dbReference type="EMBL" id="JAUSWN010000022">
    <property type="protein sequence ID" value="MDQ0480574.1"/>
    <property type="molecule type" value="Genomic_DNA"/>
</dbReference>
<dbReference type="SMART" id="SM00448">
    <property type="entry name" value="REC"/>
    <property type="match status" value="1"/>
</dbReference>
<sequence>MAKILIADDDLELLDLLKQVLEKDGHIIYTATNGTEAKRMALEQPELILLDVMMPEMDGFQVCRLIRDNVDCPILFITAKSSVEDTVLGLGVGGDDYIIKPFRIVELRARVEAHLRREKREKLHRLIIENVAFDITASEIYIEDKKVPLTPSEYKISELLATHKGQVFSKDQIYEKIWGFDSEGFSSTVTEHIRNIRRKFQEYKSKSNIETVWGIGYKWEVKK</sequence>
<comment type="function">
    <text evidence="5">May play the central regulatory role in sporulation. It may be an element of the effector pathway responsible for the activation of sporulation genes in response to nutritional stress. Spo0A may act in concert with spo0H (a sigma factor) to control the expression of some genes that are critical to the sporulation process.</text>
</comment>
<gene>
    <name evidence="10" type="ORF">QOZ93_002322</name>
</gene>
<dbReference type="PANTHER" id="PTHR48111:SF2">
    <property type="entry name" value="RESPONSE REGULATOR SAER"/>
    <property type="match status" value="1"/>
</dbReference>
<feature type="domain" description="Response regulatory" evidence="8">
    <location>
        <begin position="3"/>
        <end position="115"/>
    </location>
</feature>
<comment type="caution">
    <text evidence="10">The sequence shown here is derived from an EMBL/GenBank/DDBJ whole genome shotgun (WGS) entry which is preliminary data.</text>
</comment>
<evidence type="ECO:0000313" key="11">
    <source>
        <dbReference type="Proteomes" id="UP001224418"/>
    </source>
</evidence>